<evidence type="ECO:0000256" key="7">
    <source>
        <dbReference type="SAM" id="Phobius"/>
    </source>
</evidence>
<dbReference type="Gene3D" id="1.10.630.10">
    <property type="entry name" value="Cytochrome P450"/>
    <property type="match status" value="1"/>
</dbReference>
<keyword evidence="5" id="KW-0408">Iron</keyword>
<evidence type="ECO:0000256" key="3">
    <source>
        <dbReference type="ARBA" id="ARBA00022723"/>
    </source>
</evidence>
<comment type="caution">
    <text evidence="8">The sequence shown here is derived from an EMBL/GenBank/DDBJ whole genome shotgun (WGS) entry which is preliminary data.</text>
</comment>
<name>A0ABR4E8Z9_9PEZI</name>
<comment type="cofactor">
    <cofactor evidence="1">
        <name>heme</name>
        <dbReference type="ChEBI" id="CHEBI:30413"/>
    </cofactor>
</comment>
<dbReference type="InterPro" id="IPR002403">
    <property type="entry name" value="Cyt_P450_E_grp-IV"/>
</dbReference>
<keyword evidence="9" id="KW-1185">Reference proteome</keyword>
<evidence type="ECO:0000256" key="1">
    <source>
        <dbReference type="ARBA" id="ARBA00001971"/>
    </source>
</evidence>
<dbReference type="Pfam" id="PF00067">
    <property type="entry name" value="p450"/>
    <property type="match status" value="1"/>
</dbReference>
<organism evidence="8 9">
    <name type="scientific">Diaporthe vaccinii</name>
    <dbReference type="NCBI Taxonomy" id="105482"/>
    <lineage>
        <taxon>Eukaryota</taxon>
        <taxon>Fungi</taxon>
        <taxon>Dikarya</taxon>
        <taxon>Ascomycota</taxon>
        <taxon>Pezizomycotina</taxon>
        <taxon>Sordariomycetes</taxon>
        <taxon>Sordariomycetidae</taxon>
        <taxon>Diaporthales</taxon>
        <taxon>Diaporthaceae</taxon>
        <taxon>Diaporthe</taxon>
        <taxon>Diaporthe eres species complex</taxon>
    </lineage>
</organism>
<evidence type="ECO:0000256" key="5">
    <source>
        <dbReference type="ARBA" id="ARBA00023004"/>
    </source>
</evidence>
<dbReference type="CDD" id="cd11041">
    <property type="entry name" value="CYP503A1-like"/>
    <property type="match status" value="1"/>
</dbReference>
<keyword evidence="7" id="KW-1133">Transmembrane helix</keyword>
<dbReference type="PANTHER" id="PTHR46206">
    <property type="entry name" value="CYTOCHROME P450"/>
    <property type="match status" value="1"/>
</dbReference>
<evidence type="ECO:0000256" key="4">
    <source>
        <dbReference type="ARBA" id="ARBA00023002"/>
    </source>
</evidence>
<evidence type="ECO:0000313" key="9">
    <source>
        <dbReference type="Proteomes" id="UP001600888"/>
    </source>
</evidence>
<evidence type="ECO:0000256" key="6">
    <source>
        <dbReference type="ARBA" id="ARBA00023033"/>
    </source>
</evidence>
<evidence type="ECO:0000313" key="8">
    <source>
        <dbReference type="EMBL" id="KAL2278831.1"/>
    </source>
</evidence>
<proteinExistence type="inferred from homology"/>
<dbReference type="PANTHER" id="PTHR46206:SF7">
    <property type="entry name" value="P450, PUTATIVE (EUROFUNG)-RELATED"/>
    <property type="match status" value="1"/>
</dbReference>
<reference evidence="8 9" key="1">
    <citation type="submission" date="2024-03" db="EMBL/GenBank/DDBJ databases">
        <title>A high-quality draft genome sequence of Diaporthe vaccinii, a causative agent of upright dieback and viscid rot disease in cranberry plants.</title>
        <authorList>
            <person name="Sarrasin M."/>
            <person name="Lang B.F."/>
            <person name="Burger G."/>
        </authorList>
    </citation>
    <scope>NUCLEOTIDE SEQUENCE [LARGE SCALE GENOMIC DNA]</scope>
    <source>
        <strain evidence="8 9">IS7</strain>
    </source>
</reference>
<comment type="similarity">
    <text evidence="2">Belongs to the cytochrome P450 family.</text>
</comment>
<keyword evidence="4" id="KW-0560">Oxidoreductase</keyword>
<dbReference type="EMBL" id="JBAWTH010000082">
    <property type="protein sequence ID" value="KAL2278831.1"/>
    <property type="molecule type" value="Genomic_DNA"/>
</dbReference>
<evidence type="ECO:0008006" key="10">
    <source>
        <dbReference type="Google" id="ProtNLM"/>
    </source>
</evidence>
<accession>A0ABR4E8Z9</accession>
<keyword evidence="7" id="KW-0812">Transmembrane</keyword>
<gene>
    <name evidence="8" type="ORF">FJTKL_14170</name>
</gene>
<sequence>MAISGPDSVAAKLLAVPVSTPQRVPPALYDAPKYNSEDLYIQSTGKILFMCTDCAAPQALPRFAMNKNADYRKMKMWPFILVAVVAFAAVRLFQSWSKQDPFSRIPLIGEDIEDESTRRMMFAKGAKQVYQTGYRKFKNGLFRVSSPRESTVIVVSPYFMKELSALPDDQVSFHGALKEKMQSRFTHITVDIPIVPSIVRNELTPALNRLNPIIAEEVVMAFQDELPPCKDFTRIPINRALWRIVAKVSGRFFAGAELARSEEYMDMSVNYTLEIAGAVKGIAAIKPEEREAKAPSLPQLLQLQNRRKRTLEFIRPLIAARKKAMAEDIDYQAPDDMIQWILNGENKYGKLSVEELAEIQLFLIFAAIHTTTMTTINAFYTLAAMPEIVPEIRDEIRAVLMEHGEFSTPALQKMEKLDSFLREVMRVYPLSLSTFQRKVHRPITLSNGQLIPAGVIIEIPAHSIVHDPERFDRPGEFDAFRHYRARRGAGAASPGGEKKAPGAGAAAHQMVSTSLNNLPFGYGRQACPGRFFAANEIKMIVARAILDYEIQLADGATERYPNIEYNEANIPDPSKELMFKRVPI</sequence>
<keyword evidence="6" id="KW-0503">Monooxygenase</keyword>
<dbReference type="Proteomes" id="UP001600888">
    <property type="component" value="Unassembled WGS sequence"/>
</dbReference>
<dbReference type="InterPro" id="IPR036396">
    <property type="entry name" value="Cyt_P450_sf"/>
</dbReference>
<dbReference type="SUPFAM" id="SSF48264">
    <property type="entry name" value="Cytochrome P450"/>
    <property type="match status" value="1"/>
</dbReference>
<keyword evidence="7" id="KW-0472">Membrane</keyword>
<keyword evidence="3" id="KW-0479">Metal-binding</keyword>
<feature type="transmembrane region" description="Helical" evidence="7">
    <location>
        <begin position="76"/>
        <end position="96"/>
    </location>
</feature>
<dbReference type="PRINTS" id="PR00465">
    <property type="entry name" value="EP450IV"/>
</dbReference>
<evidence type="ECO:0000256" key="2">
    <source>
        <dbReference type="ARBA" id="ARBA00010617"/>
    </source>
</evidence>
<dbReference type="InterPro" id="IPR001128">
    <property type="entry name" value="Cyt_P450"/>
</dbReference>
<protein>
    <recommendedName>
        <fullName evidence="10">Ent-kaurene oxidase</fullName>
    </recommendedName>
</protein>
<dbReference type="PRINTS" id="PR00385">
    <property type="entry name" value="P450"/>
</dbReference>